<keyword evidence="6" id="KW-1185">Reference proteome</keyword>
<dbReference type="InterPro" id="IPR025997">
    <property type="entry name" value="SBP_2_dom"/>
</dbReference>
<dbReference type="PANTHER" id="PTHR30146">
    <property type="entry name" value="LACI-RELATED TRANSCRIPTIONAL REPRESSOR"/>
    <property type="match status" value="1"/>
</dbReference>
<proteinExistence type="predicted"/>
<dbReference type="Gene3D" id="1.10.260.40">
    <property type="entry name" value="lambda repressor-like DNA-binding domains"/>
    <property type="match status" value="1"/>
</dbReference>
<reference evidence="5 6" key="1">
    <citation type="submission" date="2023-07" db="EMBL/GenBank/DDBJ databases">
        <title>Genomic Encyclopedia of Type Strains, Phase IV (KMG-IV): sequencing the most valuable type-strain genomes for metagenomic binning, comparative biology and taxonomic classification.</title>
        <authorList>
            <person name="Goeker M."/>
        </authorList>
    </citation>
    <scope>NUCLEOTIDE SEQUENCE [LARGE SCALE GENOMIC DNA]</scope>
    <source>
        <strain evidence="5 6">DSM 1111</strain>
    </source>
</reference>
<keyword evidence="2" id="KW-0238">DNA-binding</keyword>
<sequence length="341" mass="37583">MIRPTAKDLAEAAGVSLATVDRVLNDRPNVSEKAARRVNEAIERIGFVRNPAAMNLARNRIYRFRFVLPLSGDQYLRQILQEVADAREALRADLTDIDSVQMPMSDPHAVANYLAGLAADDIDGVAVMAPESPQVRDAMARLIERGIKVVQFLSGQEKLPAADFVGVNNFAAGATAGKIIGRFLERGPAKIMVVAETMMAQDSIERRLGFDRIINGQFPHLTSLPSLETYGDERRAGLVIARMLEHNPEIKAVYVLSSEARVPVSAIEAAVDTRALTVVVHERTPFSEDALRDERIDVIIAQNPGHAVRSAVRIMRARLEQREPIASQEKIRIEVLLGENI</sequence>
<feature type="domain" description="HTH lacI-type" evidence="4">
    <location>
        <begin position="4"/>
        <end position="58"/>
    </location>
</feature>
<dbReference type="CDD" id="cd06307">
    <property type="entry name" value="PBP1_sugar_binding"/>
    <property type="match status" value="1"/>
</dbReference>
<gene>
    <name evidence="5" type="ORF">J2045_003873</name>
</gene>
<evidence type="ECO:0000313" key="5">
    <source>
        <dbReference type="EMBL" id="MDQ0422823.1"/>
    </source>
</evidence>
<dbReference type="InterPro" id="IPR028082">
    <property type="entry name" value="Peripla_BP_I"/>
</dbReference>
<evidence type="ECO:0000259" key="4">
    <source>
        <dbReference type="PROSITE" id="PS50932"/>
    </source>
</evidence>
<dbReference type="PROSITE" id="PS50932">
    <property type="entry name" value="HTH_LACI_2"/>
    <property type="match status" value="1"/>
</dbReference>
<evidence type="ECO:0000256" key="3">
    <source>
        <dbReference type="ARBA" id="ARBA00023163"/>
    </source>
</evidence>
<keyword evidence="1" id="KW-0805">Transcription regulation</keyword>
<accession>A0ABU0GBU2</accession>
<protein>
    <submittedName>
        <fullName evidence="5">LacI family transcriptional regulator</fullName>
    </submittedName>
</protein>
<dbReference type="EMBL" id="JAUSUW010000013">
    <property type="protein sequence ID" value="MDQ0422823.1"/>
    <property type="molecule type" value="Genomic_DNA"/>
</dbReference>
<dbReference type="Gene3D" id="3.40.50.2300">
    <property type="match status" value="2"/>
</dbReference>
<dbReference type="Pfam" id="PF00356">
    <property type="entry name" value="LacI"/>
    <property type="match status" value="1"/>
</dbReference>
<evidence type="ECO:0000313" key="6">
    <source>
        <dbReference type="Proteomes" id="UP001238496"/>
    </source>
</evidence>
<dbReference type="InterPro" id="IPR010982">
    <property type="entry name" value="Lambda_DNA-bd_dom_sf"/>
</dbReference>
<dbReference type="InterPro" id="IPR000843">
    <property type="entry name" value="HTH_LacI"/>
</dbReference>
<organism evidence="5 6">
    <name type="scientific">Peteryoungia aggregata LMG 23059</name>
    <dbReference type="NCBI Taxonomy" id="1368425"/>
    <lineage>
        <taxon>Bacteria</taxon>
        <taxon>Pseudomonadati</taxon>
        <taxon>Pseudomonadota</taxon>
        <taxon>Alphaproteobacteria</taxon>
        <taxon>Hyphomicrobiales</taxon>
        <taxon>Rhizobiaceae</taxon>
        <taxon>Peteryoungia</taxon>
    </lineage>
</organism>
<dbReference type="CDD" id="cd01392">
    <property type="entry name" value="HTH_LacI"/>
    <property type="match status" value="1"/>
</dbReference>
<dbReference type="PANTHER" id="PTHR30146:SF152">
    <property type="entry name" value="TRANSCRIPTIONAL REGULATORY PROTEIN"/>
    <property type="match status" value="1"/>
</dbReference>
<dbReference type="SUPFAM" id="SSF53822">
    <property type="entry name" value="Periplasmic binding protein-like I"/>
    <property type="match status" value="1"/>
</dbReference>
<keyword evidence="3" id="KW-0804">Transcription</keyword>
<evidence type="ECO:0000256" key="1">
    <source>
        <dbReference type="ARBA" id="ARBA00023015"/>
    </source>
</evidence>
<dbReference type="Proteomes" id="UP001238496">
    <property type="component" value="Unassembled WGS sequence"/>
</dbReference>
<dbReference type="SMART" id="SM00354">
    <property type="entry name" value="HTH_LACI"/>
    <property type="match status" value="1"/>
</dbReference>
<dbReference type="SUPFAM" id="SSF47413">
    <property type="entry name" value="lambda repressor-like DNA-binding domains"/>
    <property type="match status" value="1"/>
</dbReference>
<dbReference type="Pfam" id="PF13407">
    <property type="entry name" value="Peripla_BP_4"/>
    <property type="match status" value="1"/>
</dbReference>
<comment type="caution">
    <text evidence="5">The sequence shown here is derived from an EMBL/GenBank/DDBJ whole genome shotgun (WGS) entry which is preliminary data.</text>
</comment>
<name>A0ABU0GBU2_9HYPH</name>
<evidence type="ECO:0000256" key="2">
    <source>
        <dbReference type="ARBA" id="ARBA00023125"/>
    </source>
</evidence>